<dbReference type="EC" id="2.1.1.-" evidence="3"/>
<dbReference type="SUPFAM" id="SSF53335">
    <property type="entry name" value="S-adenosyl-L-methionine-dependent methyltransferases"/>
    <property type="match status" value="1"/>
</dbReference>
<dbReference type="GO" id="GO:0032259">
    <property type="term" value="P:methylation"/>
    <property type="evidence" value="ECO:0007669"/>
    <property type="project" value="UniProtKB-KW"/>
</dbReference>
<dbReference type="OrthoDB" id="9808140at2"/>
<evidence type="ECO:0000259" key="2">
    <source>
        <dbReference type="Pfam" id="PF13649"/>
    </source>
</evidence>
<dbReference type="RefSeq" id="WP_054876607.1">
    <property type="nucleotide sequence ID" value="NZ_LKET01000051.1"/>
</dbReference>
<comment type="caution">
    <text evidence="3">The sequence shown here is derived from an EMBL/GenBank/DDBJ whole genome shotgun (WGS) entry which is preliminary data.</text>
</comment>
<evidence type="ECO:0000256" key="1">
    <source>
        <dbReference type="ARBA" id="ARBA00022679"/>
    </source>
</evidence>
<dbReference type="InterPro" id="IPR029063">
    <property type="entry name" value="SAM-dependent_MTases_sf"/>
</dbReference>
<dbReference type="Gene3D" id="3.40.50.150">
    <property type="entry name" value="Vaccinia Virus protein VP39"/>
    <property type="match status" value="1"/>
</dbReference>
<dbReference type="PANTHER" id="PTHR43861">
    <property type="entry name" value="TRANS-ACONITATE 2-METHYLTRANSFERASE-RELATED"/>
    <property type="match status" value="1"/>
</dbReference>
<organism evidence="3 4">
    <name type="scientific">Oxobacter pfennigii</name>
    <dbReference type="NCBI Taxonomy" id="36849"/>
    <lineage>
        <taxon>Bacteria</taxon>
        <taxon>Bacillati</taxon>
        <taxon>Bacillota</taxon>
        <taxon>Clostridia</taxon>
        <taxon>Eubacteriales</taxon>
        <taxon>Clostridiaceae</taxon>
        <taxon>Oxobacter</taxon>
    </lineage>
</organism>
<name>A0A0P8Y875_9CLOT</name>
<dbReference type="CDD" id="cd02440">
    <property type="entry name" value="AdoMet_MTases"/>
    <property type="match status" value="1"/>
</dbReference>
<dbReference type="EMBL" id="LKET01000051">
    <property type="protein sequence ID" value="KPU42868.1"/>
    <property type="molecule type" value="Genomic_DNA"/>
</dbReference>
<gene>
    <name evidence="3" type="primary">ycgJ_4</name>
    <name evidence="3" type="ORF">OXPF_36360</name>
</gene>
<feature type="domain" description="Methyltransferase" evidence="2">
    <location>
        <begin position="46"/>
        <end position="141"/>
    </location>
</feature>
<sequence>MAAPNSQLREPHLCEIFMTWLVFRVFGRSVYRDFAGSLPLTGKETVLDFGCGMGTVAYFVAERLPEVKLTCVDISERWLVACKRTLKNYQNVSFLRGDIALLPLTDLSFDIIYSHFVLHDIEDSELKRVVPVLARLMKEKGKFIFREPMKDMEKIRFIQSLMEGSNLCRESSRITDIPAMGNALENVYKKV</sequence>
<evidence type="ECO:0000313" key="3">
    <source>
        <dbReference type="EMBL" id="KPU42868.1"/>
    </source>
</evidence>
<evidence type="ECO:0000313" key="4">
    <source>
        <dbReference type="Proteomes" id="UP000050326"/>
    </source>
</evidence>
<dbReference type="InterPro" id="IPR041698">
    <property type="entry name" value="Methyltransf_25"/>
</dbReference>
<keyword evidence="3" id="KW-0489">Methyltransferase</keyword>
<dbReference type="GO" id="GO:0008168">
    <property type="term" value="F:methyltransferase activity"/>
    <property type="evidence" value="ECO:0007669"/>
    <property type="project" value="UniProtKB-KW"/>
</dbReference>
<reference evidence="3 4" key="1">
    <citation type="submission" date="2015-09" db="EMBL/GenBank/DDBJ databases">
        <title>Genome sequence of Oxobacter pfennigii DSM 3222.</title>
        <authorList>
            <person name="Poehlein A."/>
            <person name="Bengelsdorf F.R."/>
            <person name="Schiel-Bengelsdorf B."/>
            <person name="Duerre P."/>
            <person name="Daniel R."/>
        </authorList>
    </citation>
    <scope>NUCLEOTIDE SEQUENCE [LARGE SCALE GENOMIC DNA]</scope>
    <source>
        <strain evidence="3 4">DSM 3222</strain>
    </source>
</reference>
<keyword evidence="4" id="KW-1185">Reference proteome</keyword>
<accession>A0A0P8Y875</accession>
<proteinExistence type="predicted"/>
<keyword evidence="1 3" id="KW-0808">Transferase</keyword>
<dbReference type="STRING" id="36849.OXPF_36360"/>
<protein>
    <submittedName>
        <fullName evidence="3">Putative methyltransferase YcgJ</fullName>
        <ecNumber evidence="3">2.1.1.-</ecNumber>
    </submittedName>
</protein>
<dbReference type="Proteomes" id="UP000050326">
    <property type="component" value="Unassembled WGS sequence"/>
</dbReference>
<dbReference type="AlphaFoldDB" id="A0A0P8Y875"/>
<dbReference type="Pfam" id="PF13649">
    <property type="entry name" value="Methyltransf_25"/>
    <property type="match status" value="1"/>
</dbReference>